<protein>
    <submittedName>
        <fullName evidence="2">Fimbrillin family protein</fullName>
    </submittedName>
</protein>
<evidence type="ECO:0000313" key="2">
    <source>
        <dbReference type="EMBL" id="MDT6974991.1"/>
    </source>
</evidence>
<dbReference type="EMBL" id="JAVFHL010000001">
    <property type="protein sequence ID" value="MDT6974991.1"/>
    <property type="molecule type" value="Genomic_DNA"/>
</dbReference>
<organism evidence="2 3">
    <name type="scientific">Bacteroides fragilis</name>
    <dbReference type="NCBI Taxonomy" id="817"/>
    <lineage>
        <taxon>Bacteria</taxon>
        <taxon>Pseudomonadati</taxon>
        <taxon>Bacteroidota</taxon>
        <taxon>Bacteroidia</taxon>
        <taxon>Bacteroidales</taxon>
        <taxon>Bacteroidaceae</taxon>
        <taxon>Bacteroides</taxon>
    </lineage>
</organism>
<name>A0ABD5FTU1_BACFG</name>
<reference evidence="2 3" key="2">
    <citation type="submission" date="2023-08" db="EMBL/GenBank/DDBJ databases">
        <authorList>
            <person name="Du M."/>
            <person name="Liu C."/>
            <person name="Liu S.-J."/>
        </authorList>
    </citation>
    <scope>NUCLEOTIDE SEQUENCE [LARGE SCALE GENOMIC DNA]</scope>
    <source>
        <strain evidence="2 3">GS077</strain>
    </source>
</reference>
<dbReference type="Proteomes" id="UP001258434">
    <property type="component" value="Unassembled WGS sequence"/>
</dbReference>
<sequence>MKINSMFFIAMCGLCISCGAEITTDTSSEILSDRQIPIGISTVAVPEYGAETTRGLIANATYQLGLFRTGDKGYPPQYDAPYTYTETGWTASTEVKVDHREVSLYAYYPYQSVSFVDNTTTAVLNAQLYSVDKDMCYGKGLPVGSASMINNDAPEVEFTAMKHAYARLKLTLLRGTNYDKSKVCNIKNITLKSNNTDFYPQRHLDITTAAGATEGTAVTTGYVYNPNVNIAIGEQSSYDFLLPPQPLAGNTLTVLVTVDDEVRFLNIAGLGSSLDAGAYYNVSLTITDIQMVLTNALTVNDYGTQGNTNFDYKYEMHN</sequence>
<dbReference type="CDD" id="cd13120">
    <property type="entry name" value="BF2867_like_N"/>
    <property type="match status" value="1"/>
</dbReference>
<dbReference type="Pfam" id="PF13149">
    <property type="entry name" value="Mfa_like_1"/>
    <property type="match status" value="1"/>
</dbReference>
<dbReference type="Gene3D" id="2.60.40.2630">
    <property type="match status" value="1"/>
</dbReference>
<proteinExistence type="predicted"/>
<dbReference type="AlphaFoldDB" id="A0ABD5FTU1"/>
<evidence type="ECO:0000256" key="1">
    <source>
        <dbReference type="SAM" id="SignalP"/>
    </source>
</evidence>
<evidence type="ECO:0000313" key="3">
    <source>
        <dbReference type="Proteomes" id="UP001258434"/>
    </source>
</evidence>
<feature type="chain" id="PRO_5044800536" evidence="1">
    <location>
        <begin position="21"/>
        <end position="318"/>
    </location>
</feature>
<dbReference type="RefSeq" id="WP_009292057.1">
    <property type="nucleotide sequence ID" value="NZ_GL945043.1"/>
</dbReference>
<dbReference type="CDD" id="cd13119">
    <property type="entry name" value="BF2867_like"/>
    <property type="match status" value="1"/>
</dbReference>
<gene>
    <name evidence="2" type="ORF">BFGS077_000238</name>
</gene>
<dbReference type="Gene3D" id="2.60.40.2620">
    <property type="entry name" value="Fimbrillin-like"/>
    <property type="match status" value="1"/>
</dbReference>
<accession>A0ABD5FTU1</accession>
<dbReference type="InterPro" id="IPR042278">
    <property type="entry name" value="Mfa-like_1_N"/>
</dbReference>
<comment type="caution">
    <text evidence="2">The sequence shown here is derived from an EMBL/GenBank/DDBJ whole genome shotgun (WGS) entry which is preliminary data.</text>
</comment>
<keyword evidence="1" id="KW-0732">Signal</keyword>
<dbReference type="InterPro" id="IPR025049">
    <property type="entry name" value="Mfa-like_1"/>
</dbReference>
<reference evidence="3" key="1">
    <citation type="submission" date="2023-07" db="EMBL/GenBank/DDBJ databases">
        <title>A gut symbiont ubiquitin homologue binds and inactivates peptidyl-prolyl isomerase to mediate the interbacterial arms race in the human gut.</title>
        <authorList>
            <person name="Jiang K."/>
            <person name="Li W."/>
            <person name="Tong M."/>
            <person name="Xu J."/>
            <person name="Chen Z."/>
            <person name="Yang Y."/>
            <person name="Zang Y."/>
            <person name="Jiao X."/>
            <person name="Liu C."/>
            <person name="Lim B."/>
            <person name="Jiang X."/>
            <person name="Wang J."/>
            <person name="Wu D."/>
            <person name="Wang M."/>
            <person name="Liu S.-J."/>
            <person name="Shao F."/>
            <person name="Gao X."/>
        </authorList>
    </citation>
    <scope>NUCLEOTIDE SEQUENCE [LARGE SCALE GENOMIC DNA]</scope>
    <source>
        <strain evidence="3">GS077</strain>
    </source>
</reference>
<feature type="signal peptide" evidence="1">
    <location>
        <begin position="1"/>
        <end position="20"/>
    </location>
</feature>